<evidence type="ECO:0000256" key="2">
    <source>
        <dbReference type="ARBA" id="ARBA00022448"/>
    </source>
</evidence>
<sequence length="283" mass="30325">MAKTDLVGTVPAHPEVRRRNGVLLRMRPSRETILVRIAQVALLLTLLALWDLSATRGWLDPVLAKSPGQAWDYFTGAVASGELWTNTQATMAAVLTAWVVAGAVGVAAGVALGLLPRTERVLTPFLEAINAMPRIALAPLFIVAFGINMSAKVALASTLVVFIVLAGARAGVRSTDAEWLRLSTILGAKKHQVFLKVLLPVATPAIFSALRLGLIYSLLGVIGSELISSRDGLGQLVASYSATFRMDAVYAILIMLALIAVALNQLMGMLERKLLRWQPPADR</sequence>
<accession>A0ABW4NY56</accession>
<dbReference type="PANTHER" id="PTHR30151:SF20">
    <property type="entry name" value="ABC TRANSPORTER PERMEASE PROTEIN HI_0355-RELATED"/>
    <property type="match status" value="1"/>
</dbReference>
<evidence type="ECO:0000256" key="5">
    <source>
        <dbReference type="ARBA" id="ARBA00022989"/>
    </source>
</evidence>
<comment type="subcellular location">
    <subcellularLocation>
        <location evidence="1 7">Cell membrane</location>
        <topology evidence="1 7">Multi-pass membrane protein</topology>
    </subcellularLocation>
</comment>
<keyword evidence="5 7" id="KW-1133">Transmembrane helix</keyword>
<evidence type="ECO:0000256" key="6">
    <source>
        <dbReference type="ARBA" id="ARBA00023136"/>
    </source>
</evidence>
<evidence type="ECO:0000256" key="4">
    <source>
        <dbReference type="ARBA" id="ARBA00022692"/>
    </source>
</evidence>
<comment type="similarity">
    <text evidence="7">Belongs to the binding-protein-dependent transport system permease family.</text>
</comment>
<evidence type="ECO:0000256" key="7">
    <source>
        <dbReference type="RuleBase" id="RU363032"/>
    </source>
</evidence>
<dbReference type="Proteomes" id="UP001597286">
    <property type="component" value="Unassembled WGS sequence"/>
</dbReference>
<evidence type="ECO:0000256" key="3">
    <source>
        <dbReference type="ARBA" id="ARBA00022475"/>
    </source>
</evidence>
<dbReference type="RefSeq" id="WP_378483232.1">
    <property type="nucleotide sequence ID" value="NZ_JBHUFB010000001.1"/>
</dbReference>
<keyword evidence="2 7" id="KW-0813">Transport</keyword>
<dbReference type="SUPFAM" id="SSF161098">
    <property type="entry name" value="MetI-like"/>
    <property type="match status" value="1"/>
</dbReference>
<keyword evidence="6 7" id="KW-0472">Membrane</keyword>
<comment type="caution">
    <text evidence="9">The sequence shown here is derived from an EMBL/GenBank/DDBJ whole genome shotgun (WGS) entry which is preliminary data.</text>
</comment>
<feature type="transmembrane region" description="Helical" evidence="7">
    <location>
        <begin position="91"/>
        <end position="116"/>
    </location>
</feature>
<dbReference type="PROSITE" id="PS50928">
    <property type="entry name" value="ABC_TM1"/>
    <property type="match status" value="1"/>
</dbReference>
<dbReference type="Pfam" id="PF00528">
    <property type="entry name" value="BPD_transp_1"/>
    <property type="match status" value="1"/>
</dbReference>
<dbReference type="CDD" id="cd06261">
    <property type="entry name" value="TM_PBP2"/>
    <property type="match status" value="1"/>
</dbReference>
<feature type="transmembrane region" description="Helical" evidence="7">
    <location>
        <begin position="128"/>
        <end position="147"/>
    </location>
</feature>
<feature type="transmembrane region" description="Helical" evidence="7">
    <location>
        <begin position="193"/>
        <end position="219"/>
    </location>
</feature>
<keyword evidence="3" id="KW-1003">Cell membrane</keyword>
<dbReference type="InterPro" id="IPR000515">
    <property type="entry name" value="MetI-like"/>
</dbReference>
<dbReference type="Gene3D" id="1.10.3720.10">
    <property type="entry name" value="MetI-like"/>
    <property type="match status" value="1"/>
</dbReference>
<feature type="transmembrane region" description="Helical" evidence="7">
    <location>
        <begin position="248"/>
        <end position="267"/>
    </location>
</feature>
<evidence type="ECO:0000313" key="10">
    <source>
        <dbReference type="Proteomes" id="UP001597286"/>
    </source>
</evidence>
<keyword evidence="4 7" id="KW-0812">Transmembrane</keyword>
<evidence type="ECO:0000313" key="9">
    <source>
        <dbReference type="EMBL" id="MFD1810673.1"/>
    </source>
</evidence>
<evidence type="ECO:0000259" key="8">
    <source>
        <dbReference type="PROSITE" id="PS50928"/>
    </source>
</evidence>
<dbReference type="InterPro" id="IPR035906">
    <property type="entry name" value="MetI-like_sf"/>
</dbReference>
<organism evidence="9 10">
    <name type="scientific">Rhodococcus gannanensis</name>
    <dbReference type="NCBI Taxonomy" id="1960308"/>
    <lineage>
        <taxon>Bacteria</taxon>
        <taxon>Bacillati</taxon>
        <taxon>Actinomycetota</taxon>
        <taxon>Actinomycetes</taxon>
        <taxon>Mycobacteriales</taxon>
        <taxon>Nocardiaceae</taxon>
        <taxon>Rhodococcus</taxon>
    </lineage>
</organism>
<keyword evidence="10" id="KW-1185">Reference proteome</keyword>
<name>A0ABW4NY56_9NOCA</name>
<feature type="transmembrane region" description="Helical" evidence="7">
    <location>
        <begin position="33"/>
        <end position="50"/>
    </location>
</feature>
<dbReference type="EMBL" id="JBHUFB010000001">
    <property type="protein sequence ID" value="MFD1810673.1"/>
    <property type="molecule type" value="Genomic_DNA"/>
</dbReference>
<proteinExistence type="inferred from homology"/>
<dbReference type="PANTHER" id="PTHR30151">
    <property type="entry name" value="ALKANE SULFONATE ABC TRANSPORTER-RELATED, MEMBRANE SUBUNIT"/>
    <property type="match status" value="1"/>
</dbReference>
<gene>
    <name evidence="9" type="ORF">ACFSJG_00465</name>
</gene>
<evidence type="ECO:0000256" key="1">
    <source>
        <dbReference type="ARBA" id="ARBA00004651"/>
    </source>
</evidence>
<reference evidence="10" key="1">
    <citation type="journal article" date="2019" name="Int. J. Syst. Evol. Microbiol.">
        <title>The Global Catalogue of Microorganisms (GCM) 10K type strain sequencing project: providing services to taxonomists for standard genome sequencing and annotation.</title>
        <authorList>
            <consortium name="The Broad Institute Genomics Platform"/>
            <consortium name="The Broad Institute Genome Sequencing Center for Infectious Disease"/>
            <person name="Wu L."/>
            <person name="Ma J."/>
        </authorList>
    </citation>
    <scope>NUCLEOTIDE SEQUENCE [LARGE SCALE GENOMIC DNA]</scope>
    <source>
        <strain evidence="10">DT72</strain>
    </source>
</reference>
<feature type="transmembrane region" description="Helical" evidence="7">
    <location>
        <begin position="153"/>
        <end position="172"/>
    </location>
</feature>
<protein>
    <submittedName>
        <fullName evidence="9">ABC transporter permease</fullName>
    </submittedName>
</protein>
<feature type="domain" description="ABC transmembrane type-1" evidence="8">
    <location>
        <begin position="87"/>
        <end position="267"/>
    </location>
</feature>